<dbReference type="EMBL" id="LCUC01000217">
    <property type="protein sequence ID" value="KKY34076.1"/>
    <property type="molecule type" value="Genomic_DNA"/>
</dbReference>
<accession>A0A0G2FIW7</accession>
<dbReference type="Proteomes" id="UP000034680">
    <property type="component" value="Unassembled WGS sequence"/>
</dbReference>
<evidence type="ECO:0000313" key="1">
    <source>
        <dbReference type="EMBL" id="KKY34076.1"/>
    </source>
</evidence>
<dbReference type="AlphaFoldDB" id="A0A0G2FIW7"/>
<dbReference type="PANTHER" id="PTHR36922:SF1">
    <property type="entry name" value="DUF1993 DOMAIN-CONTAINING PROTEIN"/>
    <property type="match status" value="1"/>
</dbReference>
<dbReference type="OrthoDB" id="3724345at2759"/>
<proteinExistence type="predicted"/>
<name>A0A0G2FIW7_9PEZI</name>
<sequence length="173" mass="18946">MSSNATYDFVVPIFIKGLTTYDHILSKAEAYAKEKGVDVDATFFEARLVDDQLPLHFQVQNTAKVAQINLSRLTGEEITPFEADEKTVAGLRKVVQKTLDLLKSADASKAAGREETTIDLPALGKTHKSTVRAAVLNHGLPNFYFHLVTGYSILRSKGVQVGKADYLSSFLGL</sequence>
<dbReference type="Pfam" id="PF09351">
    <property type="entry name" value="DUF1993"/>
    <property type="match status" value="1"/>
</dbReference>
<dbReference type="InterPro" id="IPR034660">
    <property type="entry name" value="DinB/YfiT-like"/>
</dbReference>
<organism evidence="1 2">
    <name type="scientific">Diaporthe ampelina</name>
    <dbReference type="NCBI Taxonomy" id="1214573"/>
    <lineage>
        <taxon>Eukaryota</taxon>
        <taxon>Fungi</taxon>
        <taxon>Dikarya</taxon>
        <taxon>Ascomycota</taxon>
        <taxon>Pezizomycotina</taxon>
        <taxon>Sordariomycetes</taxon>
        <taxon>Sordariomycetidae</taxon>
        <taxon>Diaporthales</taxon>
        <taxon>Diaporthaceae</taxon>
        <taxon>Diaporthe</taxon>
    </lineage>
</organism>
<evidence type="ECO:0000313" key="2">
    <source>
        <dbReference type="Proteomes" id="UP000034680"/>
    </source>
</evidence>
<gene>
    <name evidence="1" type="ORF">UCDDA912_g05953</name>
</gene>
<dbReference type="STRING" id="1214573.A0A0G2FIW7"/>
<reference evidence="1 2" key="1">
    <citation type="submission" date="2015-05" db="EMBL/GenBank/DDBJ databases">
        <title>Distinctive expansion of gene families associated with plant cell wall degradation and secondary metabolism in the genomes of grapevine trunk pathogens.</title>
        <authorList>
            <person name="Lawrence D.P."/>
            <person name="Travadon R."/>
            <person name="Rolshausen P.E."/>
            <person name="Baumgartner K."/>
        </authorList>
    </citation>
    <scope>NUCLEOTIDE SEQUENCE [LARGE SCALE GENOMIC DNA]</scope>
    <source>
        <strain evidence="1">DA912</strain>
    </source>
</reference>
<protein>
    <submittedName>
        <fullName evidence="1">Putative helix-turn-helix-domain containing protein type</fullName>
    </submittedName>
</protein>
<dbReference type="Gene3D" id="1.20.120.450">
    <property type="entry name" value="dinb family like domain"/>
    <property type="match status" value="1"/>
</dbReference>
<dbReference type="SUPFAM" id="SSF109854">
    <property type="entry name" value="DinB/YfiT-like putative metalloenzymes"/>
    <property type="match status" value="1"/>
</dbReference>
<reference evidence="1 2" key="2">
    <citation type="submission" date="2015-05" db="EMBL/GenBank/DDBJ databases">
        <authorList>
            <person name="Morales-Cruz A."/>
            <person name="Amrine K.C."/>
            <person name="Cantu D."/>
        </authorList>
    </citation>
    <scope>NUCLEOTIDE SEQUENCE [LARGE SCALE GENOMIC DNA]</scope>
    <source>
        <strain evidence="1">DA912</strain>
    </source>
</reference>
<comment type="caution">
    <text evidence="1">The sequence shown here is derived from an EMBL/GenBank/DDBJ whole genome shotgun (WGS) entry which is preliminary data.</text>
</comment>
<dbReference type="PANTHER" id="PTHR36922">
    <property type="entry name" value="BLL2446 PROTEIN"/>
    <property type="match status" value="1"/>
</dbReference>
<keyword evidence="2" id="KW-1185">Reference proteome</keyword>
<dbReference type="InterPro" id="IPR018531">
    <property type="entry name" value="DUF1993"/>
</dbReference>